<accession>A0A218WZA3</accession>
<gene>
    <name evidence="2" type="ORF">CDL15_Pgr006213</name>
</gene>
<protein>
    <submittedName>
        <fullName evidence="2">Uncharacterized protein</fullName>
    </submittedName>
</protein>
<name>A0A218WZA3_PUNGR</name>
<proteinExistence type="predicted"/>
<evidence type="ECO:0000313" key="3">
    <source>
        <dbReference type="Proteomes" id="UP000197138"/>
    </source>
</evidence>
<feature type="region of interest" description="Disordered" evidence="1">
    <location>
        <begin position="1"/>
        <end position="37"/>
    </location>
</feature>
<reference evidence="3" key="1">
    <citation type="journal article" date="2017" name="Plant J.">
        <title>The pomegranate (Punica granatum L.) genome and the genomics of punicalagin biosynthesis.</title>
        <authorList>
            <person name="Qin G."/>
            <person name="Xu C."/>
            <person name="Ming R."/>
            <person name="Tang H."/>
            <person name="Guyot R."/>
            <person name="Kramer E.M."/>
            <person name="Hu Y."/>
            <person name="Yi X."/>
            <person name="Qi Y."/>
            <person name="Xu X."/>
            <person name="Gao Z."/>
            <person name="Pan H."/>
            <person name="Jian J."/>
            <person name="Tian Y."/>
            <person name="Yue Z."/>
            <person name="Xu Y."/>
        </authorList>
    </citation>
    <scope>NUCLEOTIDE SEQUENCE [LARGE SCALE GENOMIC DNA]</scope>
    <source>
        <strain evidence="3">cv. Dabenzi</strain>
    </source>
</reference>
<evidence type="ECO:0000256" key="1">
    <source>
        <dbReference type="SAM" id="MobiDB-lite"/>
    </source>
</evidence>
<organism evidence="2 3">
    <name type="scientific">Punica granatum</name>
    <name type="common">Pomegranate</name>
    <dbReference type="NCBI Taxonomy" id="22663"/>
    <lineage>
        <taxon>Eukaryota</taxon>
        <taxon>Viridiplantae</taxon>
        <taxon>Streptophyta</taxon>
        <taxon>Embryophyta</taxon>
        <taxon>Tracheophyta</taxon>
        <taxon>Spermatophyta</taxon>
        <taxon>Magnoliopsida</taxon>
        <taxon>eudicotyledons</taxon>
        <taxon>Gunneridae</taxon>
        <taxon>Pentapetalae</taxon>
        <taxon>rosids</taxon>
        <taxon>malvids</taxon>
        <taxon>Myrtales</taxon>
        <taxon>Lythraceae</taxon>
        <taxon>Punica</taxon>
    </lineage>
</organism>
<feature type="region of interest" description="Disordered" evidence="1">
    <location>
        <begin position="68"/>
        <end position="89"/>
    </location>
</feature>
<dbReference type="EMBL" id="MTKT01002504">
    <property type="protein sequence ID" value="OWM78107.1"/>
    <property type="molecule type" value="Genomic_DNA"/>
</dbReference>
<feature type="compositionally biased region" description="Basic and acidic residues" evidence="1">
    <location>
        <begin position="24"/>
        <end position="35"/>
    </location>
</feature>
<comment type="caution">
    <text evidence="2">The sequence shown here is derived from an EMBL/GenBank/DDBJ whole genome shotgun (WGS) entry which is preliminary data.</text>
</comment>
<dbReference type="Proteomes" id="UP000197138">
    <property type="component" value="Unassembled WGS sequence"/>
</dbReference>
<dbReference type="AlphaFoldDB" id="A0A218WZA3"/>
<evidence type="ECO:0000313" key="2">
    <source>
        <dbReference type="EMBL" id="OWM78107.1"/>
    </source>
</evidence>
<sequence length="89" mass="10244">MKRRLCTGGEPSDRDHLFTGGYEGRGEPFERDGTTRRSRKRKWHVEEVRCIGWLVQGPDVAYGWNPEIEASNGESKPGNGLRRWKACRI</sequence>